<dbReference type="InterPro" id="IPR001516">
    <property type="entry name" value="Proton_antipo_N"/>
</dbReference>
<geneLocation type="mitochondrion" evidence="20"/>
<dbReference type="Pfam" id="PF06455">
    <property type="entry name" value="NADH5_C"/>
    <property type="match status" value="1"/>
</dbReference>
<evidence type="ECO:0000256" key="15">
    <source>
        <dbReference type="ARBA" id="ARBA00049551"/>
    </source>
</evidence>
<dbReference type="PANTHER" id="PTHR42829">
    <property type="entry name" value="NADH-UBIQUINONE OXIDOREDUCTASE CHAIN 5"/>
    <property type="match status" value="1"/>
</dbReference>
<evidence type="ECO:0000256" key="11">
    <source>
        <dbReference type="ARBA" id="ARBA00023027"/>
    </source>
</evidence>
<evidence type="ECO:0000256" key="12">
    <source>
        <dbReference type="ARBA" id="ARBA00023075"/>
    </source>
</evidence>
<evidence type="ECO:0000256" key="6">
    <source>
        <dbReference type="ARBA" id="ARBA00022692"/>
    </source>
</evidence>
<dbReference type="InterPro" id="IPR018393">
    <property type="entry name" value="NADHpl_OxRdtase_5_subgr"/>
</dbReference>
<accession>A0A2U9GIF4</accession>
<evidence type="ECO:0000256" key="7">
    <source>
        <dbReference type="ARBA" id="ARBA00022792"/>
    </source>
</evidence>
<keyword evidence="10 16" id="KW-1133">Transmembrane helix</keyword>
<evidence type="ECO:0000256" key="5">
    <source>
        <dbReference type="ARBA" id="ARBA00022660"/>
    </source>
</evidence>
<dbReference type="EMBL" id="MG271845">
    <property type="protein sequence ID" value="AWQ64063.1"/>
    <property type="molecule type" value="Genomic_DNA"/>
</dbReference>
<feature type="domain" description="NADH dehydrogenase subunit 5 C-terminal" evidence="19">
    <location>
        <begin position="512"/>
        <end position="638"/>
    </location>
</feature>
<proteinExistence type="inferred from homology"/>
<feature type="transmembrane region" description="Helical" evidence="16">
    <location>
        <begin position="30"/>
        <end position="50"/>
    </location>
</feature>
<dbReference type="PRINTS" id="PR01435">
    <property type="entry name" value="NPOXDRDTASE5"/>
</dbReference>
<dbReference type="InterPro" id="IPR003945">
    <property type="entry name" value="NU5C-like"/>
</dbReference>
<reference evidence="20" key="1">
    <citation type="journal article" date="2018" name="Genome Biol. Evol.">
        <title>Recurrent loss, horizontal transfer, and the obscure origins of mitochondrial introns in diatoms (Bacillariophyta).</title>
        <authorList>
            <person name="Guillory W.X."/>
            <person name="Onyshchenko A."/>
            <person name="Ruck E.C."/>
            <person name="Parks M."/>
            <person name="Nakov T."/>
            <person name="Wickett N.J."/>
            <person name="Alverson A.J."/>
        </authorList>
    </citation>
    <scope>NUCLEOTIDE SEQUENCE</scope>
    <source>
        <strain evidence="20">CCMP1855</strain>
    </source>
</reference>
<evidence type="ECO:0000256" key="14">
    <source>
        <dbReference type="ARBA" id="ARBA00023136"/>
    </source>
</evidence>
<evidence type="ECO:0000259" key="17">
    <source>
        <dbReference type="Pfam" id="PF00361"/>
    </source>
</evidence>
<feature type="transmembrane region" description="Helical" evidence="16">
    <location>
        <begin position="461"/>
        <end position="482"/>
    </location>
</feature>
<keyword evidence="7" id="KW-0999">Mitochondrion inner membrane</keyword>
<feature type="transmembrane region" description="Helical" evidence="16">
    <location>
        <begin position="515"/>
        <end position="538"/>
    </location>
</feature>
<dbReference type="GO" id="GO:0015990">
    <property type="term" value="P:electron transport coupled proton transport"/>
    <property type="evidence" value="ECO:0007669"/>
    <property type="project" value="TreeGrafter"/>
</dbReference>
<feature type="transmembrane region" description="Helical" evidence="16">
    <location>
        <begin position="283"/>
        <end position="304"/>
    </location>
</feature>
<comment type="similarity">
    <text evidence="16">Belongs to the complex I subunit 5 family.</text>
</comment>
<evidence type="ECO:0000256" key="1">
    <source>
        <dbReference type="ARBA" id="ARBA00004448"/>
    </source>
</evidence>
<feature type="transmembrane region" description="Helical" evidence="16">
    <location>
        <begin position="380"/>
        <end position="400"/>
    </location>
</feature>
<dbReference type="GO" id="GO:0003954">
    <property type="term" value="F:NADH dehydrogenase activity"/>
    <property type="evidence" value="ECO:0007669"/>
    <property type="project" value="TreeGrafter"/>
</dbReference>
<dbReference type="GO" id="GO:0005743">
    <property type="term" value="C:mitochondrial inner membrane"/>
    <property type="evidence" value="ECO:0007669"/>
    <property type="project" value="UniProtKB-SubCell"/>
</dbReference>
<dbReference type="NCBIfam" id="NF005141">
    <property type="entry name" value="PRK06590.1"/>
    <property type="match status" value="1"/>
</dbReference>
<evidence type="ECO:0000256" key="10">
    <source>
        <dbReference type="ARBA" id="ARBA00022989"/>
    </source>
</evidence>
<evidence type="ECO:0000256" key="16">
    <source>
        <dbReference type="RuleBase" id="RU003404"/>
    </source>
</evidence>
<evidence type="ECO:0000256" key="3">
    <source>
        <dbReference type="ARBA" id="ARBA00021096"/>
    </source>
</evidence>
<protein>
    <recommendedName>
        <fullName evidence="3 16">NADH-ubiquinone oxidoreductase chain 5</fullName>
        <ecNumber evidence="2 16">7.1.1.2</ecNumber>
    </recommendedName>
</protein>
<evidence type="ECO:0000313" key="20">
    <source>
        <dbReference type="EMBL" id="AWQ64063.1"/>
    </source>
</evidence>
<evidence type="ECO:0000256" key="13">
    <source>
        <dbReference type="ARBA" id="ARBA00023128"/>
    </source>
</evidence>
<feature type="transmembrane region" description="Helical" evidence="16">
    <location>
        <begin position="167"/>
        <end position="189"/>
    </location>
</feature>
<feature type="transmembrane region" description="Helical" evidence="16">
    <location>
        <begin position="209"/>
        <end position="232"/>
    </location>
</feature>
<dbReference type="Pfam" id="PF00662">
    <property type="entry name" value="Proton_antipo_N"/>
    <property type="match status" value="1"/>
</dbReference>
<dbReference type="PRINTS" id="PR01434">
    <property type="entry name" value="NADHDHGNASE5"/>
</dbReference>
<dbReference type="AlphaFoldDB" id="A0A2U9GIF4"/>
<keyword evidence="11 16" id="KW-0520">NAD</keyword>
<dbReference type="GeneID" id="36957324"/>
<keyword evidence="4 16" id="KW-0813">Transport</keyword>
<evidence type="ECO:0000259" key="18">
    <source>
        <dbReference type="Pfam" id="PF00662"/>
    </source>
</evidence>
<keyword evidence="9" id="KW-0249">Electron transport</keyword>
<dbReference type="GO" id="GO:0008137">
    <property type="term" value="F:NADH dehydrogenase (ubiquinone) activity"/>
    <property type="evidence" value="ECO:0007669"/>
    <property type="project" value="UniProtKB-EC"/>
</dbReference>
<dbReference type="RefSeq" id="YP_009495416.1">
    <property type="nucleotide sequence ID" value="NC_037986.1"/>
</dbReference>
<keyword evidence="8" id="KW-1278">Translocase</keyword>
<dbReference type="GO" id="GO:0042773">
    <property type="term" value="P:ATP synthesis coupled electron transport"/>
    <property type="evidence" value="ECO:0007669"/>
    <property type="project" value="InterPro"/>
</dbReference>
<evidence type="ECO:0000256" key="4">
    <source>
        <dbReference type="ARBA" id="ARBA00022448"/>
    </source>
</evidence>
<dbReference type="Gene3D" id="1.20.5.2700">
    <property type="match status" value="1"/>
</dbReference>
<feature type="transmembrane region" description="Helical" evidence="16">
    <location>
        <begin position="113"/>
        <end position="130"/>
    </location>
</feature>
<keyword evidence="12 16" id="KW-0830">Ubiquinone</keyword>
<evidence type="ECO:0000256" key="8">
    <source>
        <dbReference type="ARBA" id="ARBA00022967"/>
    </source>
</evidence>
<evidence type="ECO:0000256" key="2">
    <source>
        <dbReference type="ARBA" id="ARBA00012944"/>
    </source>
</evidence>
<dbReference type="InterPro" id="IPR010934">
    <property type="entry name" value="NADH_DH_su5_C"/>
</dbReference>
<keyword evidence="14 16" id="KW-0472">Membrane</keyword>
<comment type="subcellular location">
    <subcellularLocation>
        <location evidence="1">Mitochondrion inner membrane</location>
        <topology evidence="1">Multi-pass membrane protein</topology>
    </subcellularLocation>
</comment>
<feature type="transmembrane region" description="Helical" evidence="16">
    <location>
        <begin position="621"/>
        <end position="642"/>
    </location>
</feature>
<keyword evidence="5" id="KW-0679">Respiratory chain</keyword>
<feature type="transmembrane region" description="Helical" evidence="16">
    <location>
        <begin position="420"/>
        <end position="440"/>
    </location>
</feature>
<evidence type="ECO:0000256" key="9">
    <source>
        <dbReference type="ARBA" id="ARBA00022982"/>
    </source>
</evidence>
<sequence>MYIPLVFLSFTGFCIAGLFGRHIGPKGSAIVTTGCLVTSFLLSLFAFYEVGLMGSVVYIRLAPWVSSEVLLINWGFMFDSLTVVMCVVVTFISSLVHLYSIEYMSHDPHLPRFMSYLSLFTFFMLILVTADNYIQMFLGWEGIGLCSYLLINFWFTRVQANKAAIKAMVINRIGDFCLIIGILVMFVNFKSVDYATVAAMAPFFKNETANFLNLDFDVISLICVFLFLGAVGKSAQLGLHTWLPDAMEGPTPVSALIHAATLVTAGVFLIARSSFLFELAPNVLEFVAVLGAMTAFFASSVGLLQNDLKKVIAYSTCSQLGYMVFSCGCSDYSAGVFHLANHAFFKALLFLGAGAVIHAVNDEQDMRKMGGLKKLVPFTYSAMTIGSLALIGFPFLAGFYSKDLVLELAYGKFTPSSHFSYWLGTFGAFLTAFYSTRLACLTFLVKPNGYRSVIGFAQETFSYIFVALCFLTVPSIFVGFIAKDMIVGVGSDFFGAAIYNNPKTLHVFDAEFVVFFYKILPVTLSLLGATLSFILYNFQSSILFYVKTSFIGRKVYSFLNKKWFFDKMYNELFGQFFFKFGYSMSYKSIDRGTFEIIGPTGLSSVAMKTAHQLHKAQTGSLYHYTLIILTALTLILCMRHVWSVFGYSFDYRGLVLIVITLFFISNSNR</sequence>
<evidence type="ECO:0000259" key="19">
    <source>
        <dbReference type="Pfam" id="PF06455"/>
    </source>
</evidence>
<feature type="transmembrane region" description="Helical" evidence="16">
    <location>
        <begin position="82"/>
        <end position="101"/>
    </location>
</feature>
<dbReference type="InterPro" id="IPR001750">
    <property type="entry name" value="ND/Mrp_TM"/>
</dbReference>
<name>A0A2U9GIF4_9STRA</name>
<keyword evidence="13 16" id="KW-0496">Mitochondrion</keyword>
<comment type="catalytic activity">
    <reaction evidence="15 16">
        <text>a ubiquinone + NADH + 5 H(+)(in) = a ubiquinol + NAD(+) + 4 H(+)(out)</text>
        <dbReference type="Rhea" id="RHEA:29091"/>
        <dbReference type="Rhea" id="RHEA-COMP:9565"/>
        <dbReference type="Rhea" id="RHEA-COMP:9566"/>
        <dbReference type="ChEBI" id="CHEBI:15378"/>
        <dbReference type="ChEBI" id="CHEBI:16389"/>
        <dbReference type="ChEBI" id="CHEBI:17976"/>
        <dbReference type="ChEBI" id="CHEBI:57540"/>
        <dbReference type="ChEBI" id="CHEBI:57945"/>
        <dbReference type="EC" id="7.1.1.2"/>
    </reaction>
</comment>
<feature type="domain" description="NADH-Ubiquinone oxidoreductase (complex I) chain 5 N-terminal" evidence="18">
    <location>
        <begin position="64"/>
        <end position="114"/>
    </location>
</feature>
<dbReference type="PANTHER" id="PTHR42829:SF2">
    <property type="entry name" value="NADH-UBIQUINONE OXIDOREDUCTASE CHAIN 5"/>
    <property type="match status" value="1"/>
</dbReference>
<feature type="transmembrane region" description="Helical" evidence="16">
    <location>
        <begin position="648"/>
        <end position="665"/>
    </location>
</feature>
<dbReference type="Pfam" id="PF00361">
    <property type="entry name" value="Proton_antipo_M"/>
    <property type="match status" value="1"/>
</dbReference>
<feature type="domain" description="NADH:quinone oxidoreductase/Mrp antiporter transmembrane" evidence="17">
    <location>
        <begin position="130"/>
        <end position="410"/>
    </location>
</feature>
<keyword evidence="6 16" id="KW-0812">Transmembrane</keyword>
<feature type="transmembrane region" description="Helical" evidence="16">
    <location>
        <begin position="253"/>
        <end position="271"/>
    </location>
</feature>
<feature type="transmembrane region" description="Helical" evidence="16">
    <location>
        <begin position="136"/>
        <end position="155"/>
    </location>
</feature>
<organism evidence="20">
    <name type="scientific">Cylindrotheca closterium</name>
    <dbReference type="NCBI Taxonomy" id="2856"/>
    <lineage>
        <taxon>Eukaryota</taxon>
        <taxon>Sar</taxon>
        <taxon>Stramenopiles</taxon>
        <taxon>Ochrophyta</taxon>
        <taxon>Bacillariophyta</taxon>
        <taxon>Bacillariophyceae</taxon>
        <taxon>Bacillariophycidae</taxon>
        <taxon>Bacillariales</taxon>
        <taxon>Bacillariaceae</taxon>
        <taxon>Cylindrotheca</taxon>
    </lineage>
</organism>
<gene>
    <name evidence="20" type="primary">nad5</name>
</gene>
<comment type="function">
    <text evidence="16">Core subunit of the mitochondrial membrane respiratory chain NADH dehydrogenase (Complex I) which catalyzes electron transfer from NADH through the respiratory chain, using ubiquinone as an electron acceptor. Essential for the catalytic activity and assembly of complex I.</text>
</comment>
<dbReference type="EC" id="7.1.1.2" evidence="2 16"/>
<dbReference type="NCBIfam" id="TIGR01974">
    <property type="entry name" value="NDH_I_L"/>
    <property type="match status" value="1"/>
</dbReference>